<evidence type="ECO:0000313" key="3">
    <source>
        <dbReference type="Proteomes" id="UP001266305"/>
    </source>
</evidence>
<feature type="compositionally biased region" description="Low complexity" evidence="1">
    <location>
        <begin position="77"/>
        <end position="92"/>
    </location>
</feature>
<evidence type="ECO:0000256" key="1">
    <source>
        <dbReference type="SAM" id="MobiDB-lite"/>
    </source>
</evidence>
<dbReference type="EMBL" id="JASSZA010000007">
    <property type="protein sequence ID" value="KAK2106872.1"/>
    <property type="molecule type" value="Genomic_DNA"/>
</dbReference>
<evidence type="ECO:0000313" key="2">
    <source>
        <dbReference type="EMBL" id="KAK2106872.1"/>
    </source>
</evidence>
<comment type="caution">
    <text evidence="2">The sequence shown here is derived from an EMBL/GenBank/DDBJ whole genome shotgun (WGS) entry which is preliminary data.</text>
</comment>
<feature type="region of interest" description="Disordered" evidence="1">
    <location>
        <begin position="1"/>
        <end position="129"/>
    </location>
</feature>
<gene>
    <name evidence="2" type="ORF">P7K49_016386</name>
</gene>
<name>A0ABQ9VCD6_SAGOE</name>
<feature type="compositionally biased region" description="Low complexity" evidence="1">
    <location>
        <begin position="267"/>
        <end position="296"/>
    </location>
</feature>
<feature type="compositionally biased region" description="Polar residues" evidence="1">
    <location>
        <begin position="44"/>
        <end position="62"/>
    </location>
</feature>
<feature type="region of interest" description="Disordered" evidence="1">
    <location>
        <begin position="255"/>
        <end position="314"/>
    </location>
</feature>
<reference evidence="2 3" key="1">
    <citation type="submission" date="2023-05" db="EMBL/GenBank/DDBJ databases">
        <title>B98-5 Cell Line De Novo Hybrid Assembly: An Optical Mapping Approach.</title>
        <authorList>
            <person name="Kananen K."/>
            <person name="Auerbach J.A."/>
            <person name="Kautto E."/>
            <person name="Blachly J.S."/>
        </authorList>
    </citation>
    <scope>NUCLEOTIDE SEQUENCE [LARGE SCALE GENOMIC DNA]</scope>
    <source>
        <strain evidence="2">B95-8</strain>
        <tissue evidence="2">Cell line</tissue>
    </source>
</reference>
<keyword evidence="3" id="KW-1185">Reference proteome</keyword>
<proteinExistence type="predicted"/>
<feature type="compositionally biased region" description="Pro residues" evidence="1">
    <location>
        <begin position="16"/>
        <end position="27"/>
    </location>
</feature>
<protein>
    <submittedName>
        <fullName evidence="2">Uncharacterized protein</fullName>
    </submittedName>
</protein>
<organism evidence="2 3">
    <name type="scientific">Saguinus oedipus</name>
    <name type="common">Cotton-top tamarin</name>
    <name type="synonym">Oedipomidas oedipus</name>
    <dbReference type="NCBI Taxonomy" id="9490"/>
    <lineage>
        <taxon>Eukaryota</taxon>
        <taxon>Metazoa</taxon>
        <taxon>Chordata</taxon>
        <taxon>Craniata</taxon>
        <taxon>Vertebrata</taxon>
        <taxon>Euteleostomi</taxon>
        <taxon>Mammalia</taxon>
        <taxon>Eutheria</taxon>
        <taxon>Euarchontoglires</taxon>
        <taxon>Primates</taxon>
        <taxon>Haplorrhini</taxon>
        <taxon>Platyrrhini</taxon>
        <taxon>Cebidae</taxon>
        <taxon>Callitrichinae</taxon>
        <taxon>Saguinus</taxon>
    </lineage>
</organism>
<sequence>MPRSSPSCHQVRRGSPSPPLPRPPVAAPHPSAEAQPQHLPSPHPGSTASGQRHSLGSRNSPGPGQRLTHWRTLMKPSGSSSRRQRSPTSRRSTCGDTAGRGSGRWGAPGRRWFPCPTHTGSGGGIRVQPTSRWRGARRDYLLARRLVRRAAGALGRGHAGAVDAGCGVGAPWPGGGGHCGEAGSCGLRAGQPSGAGARAAVGGPGYRLAGWVAGALLFAFSEAAAAAMPRRQQKAPESDSNFCQTRSELGRRITWRALPNPPPAPSAPLLSSPDTLKGPAASVVSSAAGWGGAPSPRRSPRDRSPPIHRGRRKR</sequence>
<accession>A0ABQ9VCD6</accession>
<dbReference type="Proteomes" id="UP001266305">
    <property type="component" value="Unassembled WGS sequence"/>
</dbReference>